<dbReference type="PANTHER" id="PTHR43876:SF7">
    <property type="entry name" value="UBIQUINONE BIOSYNTHESIS MONOOXYGENASE COQ6, MITOCHONDRIAL"/>
    <property type="match status" value="1"/>
</dbReference>
<evidence type="ECO:0000256" key="5">
    <source>
        <dbReference type="ARBA" id="ARBA00023002"/>
    </source>
</evidence>
<organism evidence="8 9">
    <name type="scientific">Coemansia thaxteri</name>
    <dbReference type="NCBI Taxonomy" id="2663907"/>
    <lineage>
        <taxon>Eukaryota</taxon>
        <taxon>Fungi</taxon>
        <taxon>Fungi incertae sedis</taxon>
        <taxon>Zoopagomycota</taxon>
        <taxon>Kickxellomycotina</taxon>
        <taxon>Kickxellomycetes</taxon>
        <taxon>Kickxellales</taxon>
        <taxon>Kickxellaceae</taxon>
        <taxon>Coemansia</taxon>
    </lineage>
</organism>
<proteinExistence type="inferred from homology"/>
<feature type="non-terminal residue" evidence="8">
    <location>
        <position position="1"/>
    </location>
</feature>
<accession>A0A9W8BC44</accession>
<keyword evidence="5" id="KW-0560">Oxidoreductase</keyword>
<dbReference type="GO" id="GO:0071949">
    <property type="term" value="F:FAD binding"/>
    <property type="evidence" value="ECO:0007669"/>
    <property type="project" value="InterPro"/>
</dbReference>
<dbReference type="OrthoDB" id="683240at2759"/>
<evidence type="ECO:0000313" key="9">
    <source>
        <dbReference type="Proteomes" id="UP001150907"/>
    </source>
</evidence>
<dbReference type="InterPro" id="IPR002938">
    <property type="entry name" value="FAD-bd"/>
</dbReference>
<dbReference type="PRINTS" id="PR00420">
    <property type="entry name" value="RNGMNOXGNASE"/>
</dbReference>
<dbReference type="PROSITE" id="PS01304">
    <property type="entry name" value="UBIH"/>
    <property type="match status" value="1"/>
</dbReference>
<dbReference type="InterPro" id="IPR010971">
    <property type="entry name" value="UbiH/COQ6"/>
</dbReference>
<keyword evidence="4" id="KW-0274">FAD</keyword>
<dbReference type="Gene3D" id="3.50.50.60">
    <property type="entry name" value="FAD/NAD(P)-binding domain"/>
    <property type="match status" value="2"/>
</dbReference>
<dbReference type="PANTHER" id="PTHR43876">
    <property type="entry name" value="UBIQUINONE BIOSYNTHESIS MONOOXYGENASE COQ6, MITOCHONDRIAL"/>
    <property type="match status" value="1"/>
</dbReference>
<keyword evidence="9" id="KW-1185">Reference proteome</keyword>
<dbReference type="SUPFAM" id="SSF51905">
    <property type="entry name" value="FAD/NAD(P)-binding domain"/>
    <property type="match status" value="1"/>
</dbReference>
<name>A0A9W8BC44_9FUNG</name>
<evidence type="ECO:0000256" key="6">
    <source>
        <dbReference type="ARBA" id="ARBA00023033"/>
    </source>
</evidence>
<dbReference type="InterPro" id="IPR036188">
    <property type="entry name" value="FAD/NAD-bd_sf"/>
</dbReference>
<evidence type="ECO:0000313" key="8">
    <source>
        <dbReference type="EMBL" id="KAJ1997405.1"/>
    </source>
</evidence>
<sequence>GSDSLARAPGAELYDVVIVGGGPAGCVLAGALGSSASLAGARIALIDPGRLDDARHWEPPGDTYHARTLQITASNKRYLDSLGMWGQCFADRIQPCSRAVVTDALGHGKLDLAAAAAGEGHVAYMIETKNLVGGLLRAIHRNAGRVDVFERAKVASVEATEPAPPNGSATATEWPVVTLSTKHRLRARLLVGADGGSSLVRKHARIGAYGSNYGQSGLVATLCLEHLNQTAFQRFLPTGPIALLPFPGGFANLVWSLDADRAQLLKTAPEDAFACLVNAAFCLSPPEMEHLYGLVRAGASADDIKADAAWRLQVYARNNDGASSWLPPAAAATSPRSRMSFPLRMRMVDRLVADRVALVGDAGHVLHPLAGQGLNMGLEDVQSLAAVLEHAALSGEDFGTLAVLNRYNKQRYMRNLAMQGVVDKVWHVFGATA</sequence>
<dbReference type="GO" id="GO:0005739">
    <property type="term" value="C:mitochondrion"/>
    <property type="evidence" value="ECO:0007669"/>
    <property type="project" value="TreeGrafter"/>
</dbReference>
<dbReference type="EMBL" id="JANBQF010001359">
    <property type="protein sequence ID" value="KAJ1997405.1"/>
    <property type="molecule type" value="Genomic_DNA"/>
</dbReference>
<dbReference type="Pfam" id="PF01494">
    <property type="entry name" value="FAD_binding_3"/>
    <property type="match status" value="1"/>
</dbReference>
<protein>
    <submittedName>
        <fullName evidence="8">Ubiquinone biosynthesis monooxygenase</fullName>
    </submittedName>
</protein>
<dbReference type="NCBIfam" id="TIGR01988">
    <property type="entry name" value="Ubi-OHases"/>
    <property type="match status" value="1"/>
</dbReference>
<evidence type="ECO:0000256" key="2">
    <source>
        <dbReference type="ARBA" id="ARBA00005349"/>
    </source>
</evidence>
<gene>
    <name evidence="8" type="primary">COQ6</name>
    <name evidence="8" type="ORF">H4R26_005842</name>
</gene>
<dbReference type="InterPro" id="IPR018168">
    <property type="entry name" value="Ubi_Hdrlase_CS"/>
</dbReference>
<evidence type="ECO:0000256" key="1">
    <source>
        <dbReference type="ARBA" id="ARBA00001974"/>
    </source>
</evidence>
<dbReference type="AlphaFoldDB" id="A0A9W8BC44"/>
<dbReference type="Proteomes" id="UP001150907">
    <property type="component" value="Unassembled WGS sequence"/>
</dbReference>
<keyword evidence="8" id="KW-0830">Ubiquinone</keyword>
<feature type="domain" description="FAD-binding" evidence="7">
    <location>
        <begin position="14"/>
        <end position="412"/>
    </location>
</feature>
<dbReference type="GO" id="GO:0004497">
    <property type="term" value="F:monooxygenase activity"/>
    <property type="evidence" value="ECO:0007669"/>
    <property type="project" value="UniProtKB-KW"/>
</dbReference>
<dbReference type="GO" id="GO:0016705">
    <property type="term" value="F:oxidoreductase activity, acting on paired donors, with incorporation or reduction of molecular oxygen"/>
    <property type="evidence" value="ECO:0007669"/>
    <property type="project" value="InterPro"/>
</dbReference>
<feature type="non-terminal residue" evidence="8">
    <location>
        <position position="433"/>
    </location>
</feature>
<evidence type="ECO:0000256" key="3">
    <source>
        <dbReference type="ARBA" id="ARBA00022630"/>
    </source>
</evidence>
<evidence type="ECO:0000259" key="7">
    <source>
        <dbReference type="Pfam" id="PF01494"/>
    </source>
</evidence>
<comment type="similarity">
    <text evidence="2">Belongs to the UbiH/COQ6 family.</text>
</comment>
<dbReference type="InterPro" id="IPR051205">
    <property type="entry name" value="UbiH/COQ6_monooxygenase"/>
</dbReference>
<reference evidence="8" key="1">
    <citation type="submission" date="2022-07" db="EMBL/GenBank/DDBJ databases">
        <title>Phylogenomic reconstructions and comparative analyses of Kickxellomycotina fungi.</title>
        <authorList>
            <person name="Reynolds N.K."/>
            <person name="Stajich J.E."/>
            <person name="Barry K."/>
            <person name="Grigoriev I.V."/>
            <person name="Crous P."/>
            <person name="Smith M.E."/>
        </authorList>
    </citation>
    <scope>NUCLEOTIDE SEQUENCE</scope>
    <source>
        <strain evidence="8">IMI 214461</strain>
    </source>
</reference>
<keyword evidence="6 8" id="KW-0503">Monooxygenase</keyword>
<dbReference type="GO" id="GO:0006744">
    <property type="term" value="P:ubiquinone biosynthetic process"/>
    <property type="evidence" value="ECO:0007669"/>
    <property type="project" value="InterPro"/>
</dbReference>
<keyword evidence="3" id="KW-0285">Flavoprotein</keyword>
<comment type="cofactor">
    <cofactor evidence="1">
        <name>FAD</name>
        <dbReference type="ChEBI" id="CHEBI:57692"/>
    </cofactor>
</comment>
<evidence type="ECO:0000256" key="4">
    <source>
        <dbReference type="ARBA" id="ARBA00022827"/>
    </source>
</evidence>
<comment type="caution">
    <text evidence="8">The sequence shown here is derived from an EMBL/GenBank/DDBJ whole genome shotgun (WGS) entry which is preliminary data.</text>
</comment>